<feature type="transmembrane region" description="Helical" evidence="6">
    <location>
        <begin position="364"/>
        <end position="387"/>
    </location>
</feature>
<feature type="transmembrane region" description="Helical" evidence="6">
    <location>
        <begin position="303"/>
        <end position="328"/>
    </location>
</feature>
<evidence type="ECO:0000256" key="2">
    <source>
        <dbReference type="ARBA" id="ARBA00022475"/>
    </source>
</evidence>
<evidence type="ECO:0000256" key="3">
    <source>
        <dbReference type="ARBA" id="ARBA00022692"/>
    </source>
</evidence>
<dbReference type="PANTHER" id="PTHR30250:SF11">
    <property type="entry name" value="O-ANTIGEN TRANSPORTER-RELATED"/>
    <property type="match status" value="1"/>
</dbReference>
<evidence type="ECO:0000313" key="7">
    <source>
        <dbReference type="EMBL" id="QCT04080.1"/>
    </source>
</evidence>
<evidence type="ECO:0000256" key="5">
    <source>
        <dbReference type="ARBA" id="ARBA00023136"/>
    </source>
</evidence>
<keyword evidence="8" id="KW-1185">Reference proteome</keyword>
<feature type="transmembrane region" description="Helical" evidence="6">
    <location>
        <begin position="393"/>
        <end position="413"/>
    </location>
</feature>
<keyword evidence="4 6" id="KW-1133">Transmembrane helix</keyword>
<sequence>MATTKMLRAKRQWGSIGNIIQNFASNVFILGLNVFTGIIIARFLGPDGRGEQVAMIMWPRFLAYSLTLGIPAALVYYMKKKNEDQGSLYITAIYMSLLLGMLAMGVGAVIIPFWMRDYSSSVIEFAVWALVMSPVAMLGTINTSALHSREEYRIYNFMRYAPVLATLIILLTLVFTGHVNPFTTSIAFLFPAIPIAVWTTIRLISHYKIKQLNKKQSGKKLLNYGIRSYGTDVAGTFSGYVDQILVVGLLSPSALGLYIVSQNLAKILNTLQNAVTSVLFPKASGLKTADAIHLTFKVFRISVIVTLLIGLMVYIVAPYLLIILYGSLFREAVPVFRILIFQTAVTSVSWILSQGFMSTGKPGAVTIIRLTTLGLNVVLLNSLIPLLGIRGAAISLLVSSFVEFIIIFLIYTLQHKVRLKEWVLSGEDLKWIMYRMPYRKDKGNYRVHD</sequence>
<evidence type="ECO:0000256" key="1">
    <source>
        <dbReference type="ARBA" id="ARBA00004651"/>
    </source>
</evidence>
<organism evidence="7 8">
    <name type="scientific">Paenibacillus algicola</name>
    <dbReference type="NCBI Taxonomy" id="2565926"/>
    <lineage>
        <taxon>Bacteria</taxon>
        <taxon>Bacillati</taxon>
        <taxon>Bacillota</taxon>
        <taxon>Bacilli</taxon>
        <taxon>Bacillales</taxon>
        <taxon>Paenibacillaceae</taxon>
        <taxon>Paenibacillus</taxon>
    </lineage>
</organism>
<dbReference type="Proteomes" id="UP000300879">
    <property type="component" value="Chromosome"/>
</dbReference>
<dbReference type="EMBL" id="CP040396">
    <property type="protein sequence ID" value="QCT04080.1"/>
    <property type="molecule type" value="Genomic_DNA"/>
</dbReference>
<feature type="transmembrane region" description="Helical" evidence="6">
    <location>
        <begin position="334"/>
        <end position="352"/>
    </location>
</feature>
<dbReference type="Pfam" id="PF13440">
    <property type="entry name" value="Polysacc_synt_3"/>
    <property type="match status" value="1"/>
</dbReference>
<dbReference type="PANTHER" id="PTHR30250">
    <property type="entry name" value="PST FAMILY PREDICTED COLANIC ACID TRANSPORTER"/>
    <property type="match status" value="1"/>
</dbReference>
<protein>
    <submittedName>
        <fullName evidence="7">Polysaccharide biosynthesis protein</fullName>
    </submittedName>
</protein>
<gene>
    <name evidence="7" type="ORF">E6C60_3369</name>
</gene>
<feature type="transmembrane region" description="Helical" evidence="6">
    <location>
        <begin position="89"/>
        <end position="113"/>
    </location>
</feature>
<feature type="transmembrane region" description="Helical" evidence="6">
    <location>
        <begin position="185"/>
        <end position="205"/>
    </location>
</feature>
<dbReference type="GO" id="GO:0005886">
    <property type="term" value="C:plasma membrane"/>
    <property type="evidence" value="ECO:0007669"/>
    <property type="project" value="UniProtKB-SubCell"/>
</dbReference>
<feature type="transmembrane region" description="Helical" evidence="6">
    <location>
        <begin position="56"/>
        <end position="77"/>
    </location>
</feature>
<dbReference type="AlphaFoldDB" id="A0A4P8XQH2"/>
<dbReference type="KEGG" id="palo:E6C60_3369"/>
<accession>A0A4P8XQH2</accession>
<feature type="transmembrane region" description="Helical" evidence="6">
    <location>
        <begin position="157"/>
        <end position="179"/>
    </location>
</feature>
<keyword evidence="3 6" id="KW-0812">Transmembrane</keyword>
<proteinExistence type="predicted"/>
<evidence type="ECO:0000256" key="6">
    <source>
        <dbReference type="SAM" id="Phobius"/>
    </source>
</evidence>
<dbReference type="OrthoDB" id="8482265at2"/>
<evidence type="ECO:0000313" key="8">
    <source>
        <dbReference type="Proteomes" id="UP000300879"/>
    </source>
</evidence>
<keyword evidence="5 6" id="KW-0472">Membrane</keyword>
<feature type="transmembrane region" description="Helical" evidence="6">
    <location>
        <begin position="125"/>
        <end position="145"/>
    </location>
</feature>
<keyword evidence="2" id="KW-1003">Cell membrane</keyword>
<dbReference type="RefSeq" id="WP_138226851.1">
    <property type="nucleotide sequence ID" value="NZ_CP040396.1"/>
</dbReference>
<name>A0A4P8XQH2_9BACL</name>
<dbReference type="InterPro" id="IPR050833">
    <property type="entry name" value="Poly_Biosynth_Transport"/>
</dbReference>
<feature type="transmembrane region" description="Helical" evidence="6">
    <location>
        <begin position="20"/>
        <end position="44"/>
    </location>
</feature>
<comment type="subcellular location">
    <subcellularLocation>
        <location evidence="1">Cell membrane</location>
        <topology evidence="1">Multi-pass membrane protein</topology>
    </subcellularLocation>
</comment>
<evidence type="ECO:0000256" key="4">
    <source>
        <dbReference type="ARBA" id="ARBA00022989"/>
    </source>
</evidence>
<reference evidence="7 8" key="1">
    <citation type="submission" date="2019-05" db="EMBL/GenBank/DDBJ databases">
        <authorList>
            <person name="Chen C."/>
        </authorList>
    </citation>
    <scope>NUCLEOTIDE SEQUENCE [LARGE SCALE GENOMIC DNA]</scope>
    <source>
        <strain evidence="7 8">HB172198</strain>
    </source>
</reference>